<protein>
    <submittedName>
        <fullName evidence="4">Pentatricopeptide repeat</fullName>
    </submittedName>
</protein>
<gene>
    <name evidence="4" type="ORF">TorRG33x02_302200</name>
</gene>
<dbReference type="STRING" id="63057.A0A2P5C0J0"/>
<comment type="similarity">
    <text evidence="1">Belongs to the PPR family. P subfamily.</text>
</comment>
<dbReference type="InParanoid" id="A0A2P5C0J0"/>
<accession>A0A2P5C0J0</accession>
<feature type="repeat" description="PPR" evidence="3">
    <location>
        <begin position="514"/>
        <end position="548"/>
    </location>
</feature>
<dbReference type="AlphaFoldDB" id="A0A2P5C0J0"/>
<sequence length="902" mass="102184">MLPLKLKQFAKIRANSASKSQIAAVLNTITNGSAASPYGGSNTSPATPWLASRAALTSQVSKGTINGNDNHSLTDPVVMSFKEWFKTRNDALLYEIFKIIGSNPGDDQDDVSLRRSTDLVLSKLGLRLNEAFVLEVLEYGKHKDVLSCLKFFDWAGRQPGFKHTRATFHAIFKILAKARCMSRMLEFIDSFIKQSYSHKVQFLNTLVMGYAVAGKRQFALQLFGRMRFQGLDLDSFGYHVLLNALVEEGSFDAAQVISRQIRMRGLESEVTRFLTAKSLCKQKLLGEAEAYIRGVLSDGRSWKGRELGVLIEALCKNDEFEHAEKLIEEFQDLGTIPMDDVYDVWLQGLVGVGRLDAALEFLKKRKSLDMYVPGLFRYNSLLFRLLMEDRLEDAFELLMEMKESQISPDEVTMNAALCLFCKAGMVNAALKLYTARSEFMLTLNSLAYNFLINTLCGDGSIDRAFSVLQDAVDEGYFPGKKAFVILADAFCREGKLDKMKELLLFALDQNIIPSVSTYDKFISALCKAGRVEDGYLIYKELNKINEVSARGTYFHLINGFNRLSRGDIAARLLIEMQEKGYKPSRTLFRAVIHCLSKMENPEKEFLKLLEVQLSLSNSSCQIYDFFIDGAGYAKKPELARGVYEVMLKSGIELTLSSDILMLQSYLKSERISDAVNFFNSLRPRRKFGRKIYSCMISGLCKANKTDIALEFLKEMKENKVNPSIECYELIIKLLCSEGRYHTVVTLINEFVKAGRSVTSFIGNTLLLHSLQSQELYVAWIHLNGDQEENSQSSMLGLLIGAFCGRVRVSEHIDHLEEEIGKCFTPDVFTYNILLRSLSLVSMDRACELFSRMRQKGYEPNQWTYDILVSSFFKHGMTKEGNQWLEEMLRRGFRPSESTTMLI</sequence>
<comment type="caution">
    <text evidence="4">The sequence shown here is derived from an EMBL/GenBank/DDBJ whole genome shotgun (WGS) entry which is preliminary data.</text>
</comment>
<reference evidence="5" key="1">
    <citation type="submission" date="2016-06" db="EMBL/GenBank/DDBJ databases">
        <title>Parallel loss of symbiosis genes in relatives of nitrogen-fixing non-legume Parasponia.</title>
        <authorList>
            <person name="Van Velzen R."/>
            <person name="Holmer R."/>
            <person name="Bu F."/>
            <person name="Rutten L."/>
            <person name="Van Zeijl A."/>
            <person name="Liu W."/>
            <person name="Santuari L."/>
            <person name="Cao Q."/>
            <person name="Sharma T."/>
            <person name="Shen D."/>
            <person name="Roswanjaya Y."/>
            <person name="Wardhani T."/>
            <person name="Kalhor M.S."/>
            <person name="Jansen J."/>
            <person name="Van den Hoogen J."/>
            <person name="Gungor B."/>
            <person name="Hartog M."/>
            <person name="Hontelez J."/>
            <person name="Verver J."/>
            <person name="Yang W.-C."/>
            <person name="Schijlen E."/>
            <person name="Repin R."/>
            <person name="Schilthuizen M."/>
            <person name="Schranz E."/>
            <person name="Heidstra R."/>
            <person name="Miyata K."/>
            <person name="Fedorova E."/>
            <person name="Kohlen W."/>
            <person name="Bisseling T."/>
            <person name="Smit S."/>
            <person name="Geurts R."/>
        </authorList>
    </citation>
    <scope>NUCLEOTIDE SEQUENCE [LARGE SCALE GENOMIC DNA]</scope>
    <source>
        <strain evidence="5">cv. RG33-2</strain>
    </source>
</reference>
<feature type="repeat" description="PPR" evidence="3">
    <location>
        <begin position="826"/>
        <end position="859"/>
    </location>
</feature>
<dbReference type="FunCoup" id="A0A2P5C0J0">
    <property type="interactions" value="838"/>
</dbReference>
<proteinExistence type="inferred from homology"/>
<dbReference type="PANTHER" id="PTHR47932">
    <property type="entry name" value="ATPASE EXPRESSION PROTEIN 3"/>
    <property type="match status" value="1"/>
</dbReference>
<feature type="repeat" description="PPR" evidence="3">
    <location>
        <begin position="549"/>
        <end position="583"/>
    </location>
</feature>
<dbReference type="NCBIfam" id="TIGR00756">
    <property type="entry name" value="PPR"/>
    <property type="match status" value="4"/>
</dbReference>
<feature type="repeat" description="PPR" evidence="3">
    <location>
        <begin position="688"/>
        <end position="722"/>
    </location>
</feature>
<evidence type="ECO:0000313" key="4">
    <source>
        <dbReference type="EMBL" id="PON54515.1"/>
    </source>
</evidence>
<dbReference type="PROSITE" id="PS51375">
    <property type="entry name" value="PPR"/>
    <property type="match status" value="7"/>
</dbReference>
<dbReference type="Pfam" id="PF01535">
    <property type="entry name" value="PPR"/>
    <property type="match status" value="6"/>
</dbReference>
<evidence type="ECO:0000313" key="5">
    <source>
        <dbReference type="Proteomes" id="UP000237000"/>
    </source>
</evidence>
<dbReference type="Proteomes" id="UP000237000">
    <property type="component" value="Unassembled WGS sequence"/>
</dbReference>
<dbReference type="OrthoDB" id="185373at2759"/>
<dbReference type="InterPro" id="IPR002885">
    <property type="entry name" value="PPR_rpt"/>
</dbReference>
<dbReference type="Pfam" id="PF13041">
    <property type="entry name" value="PPR_2"/>
    <property type="match status" value="3"/>
</dbReference>
<name>A0A2P5C0J0_TREOI</name>
<dbReference type="EMBL" id="JXTC01000431">
    <property type="protein sequence ID" value="PON54515.1"/>
    <property type="molecule type" value="Genomic_DNA"/>
</dbReference>
<evidence type="ECO:0000256" key="3">
    <source>
        <dbReference type="PROSITE-ProRule" id="PRU00708"/>
    </source>
</evidence>
<feature type="repeat" description="PPR" evidence="3">
    <location>
        <begin position="444"/>
        <end position="478"/>
    </location>
</feature>
<dbReference type="Gene3D" id="1.25.40.10">
    <property type="entry name" value="Tetratricopeptide repeat domain"/>
    <property type="match status" value="6"/>
</dbReference>
<evidence type="ECO:0000256" key="2">
    <source>
        <dbReference type="ARBA" id="ARBA00022737"/>
    </source>
</evidence>
<organism evidence="4 5">
    <name type="scientific">Trema orientale</name>
    <name type="common">Charcoal tree</name>
    <name type="synonym">Celtis orientalis</name>
    <dbReference type="NCBI Taxonomy" id="63057"/>
    <lineage>
        <taxon>Eukaryota</taxon>
        <taxon>Viridiplantae</taxon>
        <taxon>Streptophyta</taxon>
        <taxon>Embryophyta</taxon>
        <taxon>Tracheophyta</taxon>
        <taxon>Spermatophyta</taxon>
        <taxon>Magnoliopsida</taxon>
        <taxon>eudicotyledons</taxon>
        <taxon>Gunneridae</taxon>
        <taxon>Pentapetalae</taxon>
        <taxon>rosids</taxon>
        <taxon>fabids</taxon>
        <taxon>Rosales</taxon>
        <taxon>Cannabaceae</taxon>
        <taxon>Trema</taxon>
    </lineage>
</organism>
<dbReference type="InterPro" id="IPR011990">
    <property type="entry name" value="TPR-like_helical_dom_sf"/>
</dbReference>
<evidence type="ECO:0000256" key="1">
    <source>
        <dbReference type="ARBA" id="ARBA00007626"/>
    </source>
</evidence>
<feature type="repeat" description="PPR" evidence="3">
    <location>
        <begin position="860"/>
        <end position="894"/>
    </location>
</feature>
<keyword evidence="5" id="KW-1185">Reference proteome</keyword>
<feature type="repeat" description="PPR" evidence="3">
    <location>
        <begin position="374"/>
        <end position="408"/>
    </location>
</feature>
<keyword evidence="2" id="KW-0677">Repeat</keyword>
<dbReference type="PANTHER" id="PTHR47932:SF7">
    <property type="entry name" value="PENTATRICOPEPTIDE (PPR) REPEAT PROTEIN"/>
    <property type="match status" value="1"/>
</dbReference>